<sequence>MARLFPMELEAQRTVIIVIFPRTSIGHTACLVNENCETGTERERLLHDRSMRTSISQLMYIVEQIVTMGYESVILSSRYLAFER</sequence>
<keyword evidence="2" id="KW-1185">Reference proteome</keyword>
<organism evidence="1 2">
    <name type="scientific">Apiospora hydei</name>
    <dbReference type="NCBI Taxonomy" id="1337664"/>
    <lineage>
        <taxon>Eukaryota</taxon>
        <taxon>Fungi</taxon>
        <taxon>Dikarya</taxon>
        <taxon>Ascomycota</taxon>
        <taxon>Pezizomycotina</taxon>
        <taxon>Sordariomycetes</taxon>
        <taxon>Xylariomycetidae</taxon>
        <taxon>Amphisphaeriales</taxon>
        <taxon>Apiosporaceae</taxon>
        <taxon>Apiospora</taxon>
    </lineage>
</organism>
<accession>A0ABR1VJA9</accession>
<evidence type="ECO:0000313" key="1">
    <source>
        <dbReference type="EMBL" id="KAK8071295.1"/>
    </source>
</evidence>
<reference evidence="1 2" key="1">
    <citation type="submission" date="2023-01" db="EMBL/GenBank/DDBJ databases">
        <title>Analysis of 21 Apiospora genomes using comparative genomics revels a genus with tremendous synthesis potential of carbohydrate active enzymes and secondary metabolites.</title>
        <authorList>
            <person name="Sorensen T."/>
        </authorList>
    </citation>
    <scope>NUCLEOTIDE SEQUENCE [LARGE SCALE GENOMIC DNA]</scope>
    <source>
        <strain evidence="1 2">CBS 114990</strain>
    </source>
</reference>
<dbReference type="GeneID" id="92048873"/>
<protein>
    <submittedName>
        <fullName evidence="1">Uncharacterized protein</fullName>
    </submittedName>
</protein>
<evidence type="ECO:0000313" key="2">
    <source>
        <dbReference type="Proteomes" id="UP001433268"/>
    </source>
</evidence>
<proteinExistence type="predicted"/>
<comment type="caution">
    <text evidence="1">The sequence shown here is derived from an EMBL/GenBank/DDBJ whole genome shotgun (WGS) entry which is preliminary data.</text>
</comment>
<name>A0ABR1VJA9_9PEZI</name>
<dbReference type="RefSeq" id="XP_066665103.1">
    <property type="nucleotide sequence ID" value="XM_066815813.1"/>
</dbReference>
<gene>
    <name evidence="1" type="ORF">PG997_011498</name>
</gene>
<dbReference type="EMBL" id="JAQQWN010000008">
    <property type="protein sequence ID" value="KAK8071295.1"/>
    <property type="molecule type" value="Genomic_DNA"/>
</dbReference>
<dbReference type="Proteomes" id="UP001433268">
    <property type="component" value="Unassembled WGS sequence"/>
</dbReference>